<name>A0A1U7XA47_NICSY</name>
<reference evidence="1" key="1">
    <citation type="journal article" date="2013" name="Genome Biol.">
        <title>Reference genomes and transcriptomes of Nicotiana sylvestris and Nicotiana tomentosiformis.</title>
        <authorList>
            <person name="Sierro N."/>
            <person name="Battey J.N."/>
            <person name="Ouadi S."/>
            <person name="Bovet L."/>
            <person name="Goepfert S."/>
            <person name="Bakaher N."/>
            <person name="Peitsch M.C."/>
            <person name="Ivanov N.V."/>
        </authorList>
    </citation>
    <scope>NUCLEOTIDE SEQUENCE [LARGE SCALE GENOMIC DNA]</scope>
</reference>
<gene>
    <name evidence="2" type="primary">LOC104235624</name>
</gene>
<dbReference type="RefSeq" id="XP_009787733.1">
    <property type="nucleotide sequence ID" value="XM_009789431.1"/>
</dbReference>
<dbReference type="AlphaFoldDB" id="A0A1U7XA47"/>
<protein>
    <submittedName>
        <fullName evidence="2">Uncharacterized protein LOC104235624</fullName>
    </submittedName>
</protein>
<sequence length="171" mass="18557">MPAKFTRTEVILVEPSLAAHFEGGRAAIPILGGLRGGGKWFLGPGRKGEADALANLGSPVDSDEFESGIVVQLMSSVVEEGHTEVNSTSLTWDWKNKYIDYLKKGKLPSDPKESRALRAKAARFSLVEEKLFRRSYFGPLVRCLGPGKTDDAMRKVHEGTCGNHSGAKSLV</sequence>
<dbReference type="PANTHER" id="PTHR48475">
    <property type="entry name" value="RIBONUCLEASE H"/>
    <property type="match status" value="1"/>
</dbReference>
<evidence type="ECO:0000313" key="1">
    <source>
        <dbReference type="Proteomes" id="UP000189701"/>
    </source>
</evidence>
<accession>A0A1U7XA47</accession>
<dbReference type="Proteomes" id="UP000189701">
    <property type="component" value="Unplaced"/>
</dbReference>
<dbReference type="PANTHER" id="PTHR48475:SF2">
    <property type="entry name" value="RIBONUCLEASE H"/>
    <property type="match status" value="1"/>
</dbReference>
<evidence type="ECO:0000313" key="2">
    <source>
        <dbReference type="RefSeq" id="XP_009787733.1"/>
    </source>
</evidence>
<organism evidence="1 2">
    <name type="scientific">Nicotiana sylvestris</name>
    <name type="common">Wood tobacco</name>
    <name type="synonym">South American tobacco</name>
    <dbReference type="NCBI Taxonomy" id="4096"/>
    <lineage>
        <taxon>Eukaryota</taxon>
        <taxon>Viridiplantae</taxon>
        <taxon>Streptophyta</taxon>
        <taxon>Embryophyta</taxon>
        <taxon>Tracheophyta</taxon>
        <taxon>Spermatophyta</taxon>
        <taxon>Magnoliopsida</taxon>
        <taxon>eudicotyledons</taxon>
        <taxon>Gunneridae</taxon>
        <taxon>Pentapetalae</taxon>
        <taxon>asterids</taxon>
        <taxon>lamiids</taxon>
        <taxon>Solanales</taxon>
        <taxon>Solanaceae</taxon>
        <taxon>Nicotianoideae</taxon>
        <taxon>Nicotianeae</taxon>
        <taxon>Nicotiana</taxon>
    </lineage>
</organism>
<proteinExistence type="predicted"/>
<keyword evidence="1" id="KW-1185">Reference proteome</keyword>
<reference evidence="2" key="2">
    <citation type="submission" date="2025-08" db="UniProtKB">
        <authorList>
            <consortium name="RefSeq"/>
        </authorList>
    </citation>
    <scope>IDENTIFICATION</scope>
    <source>
        <tissue evidence="2">Leaf</tissue>
    </source>
</reference>
<dbReference type="eggNOG" id="KOG0017">
    <property type="taxonomic scope" value="Eukaryota"/>
</dbReference>
<dbReference type="OrthoDB" id="1690717at2759"/>